<dbReference type="EMBL" id="SRLO01000132">
    <property type="protein sequence ID" value="TNN72830.1"/>
    <property type="molecule type" value="Genomic_DNA"/>
</dbReference>
<feature type="compositionally biased region" description="Basic and acidic residues" evidence="1">
    <location>
        <begin position="30"/>
        <end position="43"/>
    </location>
</feature>
<keyword evidence="3" id="KW-1185">Reference proteome</keyword>
<dbReference type="AlphaFoldDB" id="A0A4Z2I4S7"/>
<evidence type="ECO:0000256" key="1">
    <source>
        <dbReference type="SAM" id="MobiDB-lite"/>
    </source>
</evidence>
<proteinExistence type="predicted"/>
<accession>A0A4Z2I4S7</accession>
<dbReference type="Proteomes" id="UP000314294">
    <property type="component" value="Unassembled WGS sequence"/>
</dbReference>
<evidence type="ECO:0000313" key="2">
    <source>
        <dbReference type="EMBL" id="TNN72830.1"/>
    </source>
</evidence>
<reference evidence="2 3" key="1">
    <citation type="submission" date="2019-03" db="EMBL/GenBank/DDBJ databases">
        <title>First draft genome of Liparis tanakae, snailfish: a comprehensive survey of snailfish specific genes.</title>
        <authorList>
            <person name="Kim W."/>
            <person name="Song I."/>
            <person name="Jeong J.-H."/>
            <person name="Kim D."/>
            <person name="Kim S."/>
            <person name="Ryu S."/>
            <person name="Song J.Y."/>
            <person name="Lee S.K."/>
        </authorList>
    </citation>
    <scope>NUCLEOTIDE SEQUENCE [LARGE SCALE GENOMIC DNA]</scope>
    <source>
        <tissue evidence="2">Muscle</tissue>
    </source>
</reference>
<evidence type="ECO:0000313" key="3">
    <source>
        <dbReference type="Proteomes" id="UP000314294"/>
    </source>
</evidence>
<name>A0A4Z2I4S7_9TELE</name>
<organism evidence="2 3">
    <name type="scientific">Liparis tanakae</name>
    <name type="common">Tanaka's snailfish</name>
    <dbReference type="NCBI Taxonomy" id="230148"/>
    <lineage>
        <taxon>Eukaryota</taxon>
        <taxon>Metazoa</taxon>
        <taxon>Chordata</taxon>
        <taxon>Craniata</taxon>
        <taxon>Vertebrata</taxon>
        <taxon>Euteleostomi</taxon>
        <taxon>Actinopterygii</taxon>
        <taxon>Neopterygii</taxon>
        <taxon>Teleostei</taxon>
        <taxon>Neoteleostei</taxon>
        <taxon>Acanthomorphata</taxon>
        <taxon>Eupercaria</taxon>
        <taxon>Perciformes</taxon>
        <taxon>Cottioidei</taxon>
        <taxon>Cottales</taxon>
        <taxon>Liparidae</taxon>
        <taxon>Liparis</taxon>
    </lineage>
</organism>
<comment type="caution">
    <text evidence="2">The sequence shown here is derived from an EMBL/GenBank/DDBJ whole genome shotgun (WGS) entry which is preliminary data.</text>
</comment>
<gene>
    <name evidence="2" type="ORF">EYF80_016941</name>
</gene>
<protein>
    <submittedName>
        <fullName evidence="2">Uncharacterized protein</fullName>
    </submittedName>
</protein>
<feature type="region of interest" description="Disordered" evidence="1">
    <location>
        <begin position="1"/>
        <end position="51"/>
    </location>
</feature>
<sequence>MKSDRGQRLTSLLRSSPIAERRRLWPGVPETRKPRPGEVKRLPDPATHGSLLTSLSIAGDKGAADRWREGIKEQGRTDDLRDAEGNLREREGAISGEALISGCELGARDGLRRERGERRSGPRAPEPTYARVAVTLRIFKEIASPRWAADNGLR</sequence>